<comment type="catalytic activity">
    <reaction evidence="3">
        <text>5,6-dihydrouracil + H2O = 3-(carbamoylamino)propanoate + H(+)</text>
        <dbReference type="Rhea" id="RHEA:16121"/>
        <dbReference type="ChEBI" id="CHEBI:11892"/>
        <dbReference type="ChEBI" id="CHEBI:15377"/>
        <dbReference type="ChEBI" id="CHEBI:15378"/>
        <dbReference type="ChEBI" id="CHEBI:15901"/>
        <dbReference type="EC" id="3.5.2.2"/>
    </reaction>
</comment>
<comment type="cofactor">
    <cofactor evidence="1">
        <name>Zn(2+)</name>
        <dbReference type="ChEBI" id="CHEBI:29105"/>
    </cofactor>
</comment>
<evidence type="ECO:0000259" key="5">
    <source>
        <dbReference type="Pfam" id="PF01979"/>
    </source>
</evidence>
<reference evidence="6" key="1">
    <citation type="journal article" date="2020" name="J. Eukaryot. Microbiol.">
        <title>De novo Sequencing, Assembly and Annotation of the Transcriptome for the Free-Living Testate Amoeba Arcella intermedia.</title>
        <authorList>
            <person name="Ribeiro G.M."/>
            <person name="Porfirio-Sousa A.L."/>
            <person name="Maurer-Alcala X.X."/>
            <person name="Katz L.A."/>
            <person name="Lahr D.J.G."/>
        </authorList>
    </citation>
    <scope>NUCLEOTIDE SEQUENCE</scope>
</reference>
<dbReference type="InterPro" id="IPR032466">
    <property type="entry name" value="Metal_Hydrolase"/>
</dbReference>
<sequence>MTLLKGGVVYSPDYEGPLDVLIGGNKILQMAQQIDVASLAAITNIVDCTGKLIAPGLVDIHMHVTGGGGEKGPYSRTPEAKLDQVIEGGITSLVGLLGTDGVSRSLPNLLTKLKSFDDQGLSTYMWSGNYHVPPPTLTGSYMTDIMLIDRVVGFGEIAIADHRSSAPTLEELSRIAADARVAGMLSGKAGLAYFHVGSGKAKIDQLFAIVEQTDIPITQLLPTHMSDRGDALLTEGIKWLRVGGRLDLTADGENDTTTAAALIRLDAEKVPFQNVSMSSDAYGSNPVFNSAGVLIAYDYMKPANLYNTFRKMVLKFGWKIEKMLPVVTRNPATFLGIPKGELLPGRDADIIVLDQKTLDINYVYSKGQLLKTPTWIKPPMFDCI</sequence>
<dbReference type="SUPFAM" id="SSF51338">
    <property type="entry name" value="Composite domain of metallo-dependent hydrolases"/>
    <property type="match status" value="1"/>
</dbReference>
<feature type="domain" description="Amidohydrolase-related" evidence="5">
    <location>
        <begin position="53"/>
        <end position="368"/>
    </location>
</feature>
<dbReference type="Gene3D" id="3.20.20.140">
    <property type="entry name" value="Metal-dependent hydrolases"/>
    <property type="match status" value="1"/>
</dbReference>
<evidence type="ECO:0000256" key="3">
    <source>
        <dbReference type="ARBA" id="ARBA00036696"/>
    </source>
</evidence>
<dbReference type="InterPro" id="IPR011059">
    <property type="entry name" value="Metal-dep_hydrolase_composite"/>
</dbReference>
<accession>A0A6B2L6T5</accession>
<evidence type="ECO:0000256" key="4">
    <source>
        <dbReference type="ARBA" id="ARBA00039113"/>
    </source>
</evidence>
<dbReference type="EC" id="3.5.2.2" evidence="4"/>
<dbReference type="PIRSF" id="PIRSF001238">
    <property type="entry name" value="IadA"/>
    <property type="match status" value="1"/>
</dbReference>
<dbReference type="InterPro" id="IPR010229">
    <property type="entry name" value="Pept_M38_dipep"/>
</dbReference>
<dbReference type="SUPFAM" id="SSF51556">
    <property type="entry name" value="Metallo-dependent hydrolases"/>
    <property type="match status" value="1"/>
</dbReference>
<dbReference type="PANTHER" id="PTHR11647">
    <property type="entry name" value="HYDRANTOINASE/DIHYDROPYRIMIDINASE FAMILY MEMBER"/>
    <property type="match status" value="1"/>
</dbReference>
<comment type="similarity">
    <text evidence="2">Belongs to the metallo-dependent hydrolases superfamily. Hydantoinase/dihydropyrimidinase family.</text>
</comment>
<protein>
    <recommendedName>
        <fullName evidence="4">dihydropyrimidinase</fullName>
        <ecNumber evidence="4">3.5.2.2</ecNumber>
    </recommendedName>
</protein>
<dbReference type="Gene3D" id="2.30.40.10">
    <property type="entry name" value="Urease, subunit C, domain 1"/>
    <property type="match status" value="1"/>
</dbReference>
<dbReference type="InterPro" id="IPR050378">
    <property type="entry name" value="Metallo-dep_Hydrolases_sf"/>
</dbReference>
<evidence type="ECO:0000256" key="2">
    <source>
        <dbReference type="ARBA" id="ARBA00008829"/>
    </source>
</evidence>
<name>A0A6B2L6T5_9EUKA</name>
<dbReference type="PANTHER" id="PTHR11647:SF1">
    <property type="entry name" value="COLLAPSIN RESPONSE MEDIATOR PROTEIN"/>
    <property type="match status" value="1"/>
</dbReference>
<organism evidence="6">
    <name type="scientific">Arcella intermedia</name>
    <dbReference type="NCBI Taxonomy" id="1963864"/>
    <lineage>
        <taxon>Eukaryota</taxon>
        <taxon>Amoebozoa</taxon>
        <taxon>Tubulinea</taxon>
        <taxon>Elardia</taxon>
        <taxon>Arcellinida</taxon>
        <taxon>Sphaerothecina</taxon>
        <taxon>Arcellidae</taxon>
        <taxon>Arcella</taxon>
    </lineage>
</organism>
<evidence type="ECO:0000256" key="1">
    <source>
        <dbReference type="ARBA" id="ARBA00001947"/>
    </source>
</evidence>
<dbReference type="Pfam" id="PF01979">
    <property type="entry name" value="Amidohydro_1"/>
    <property type="match status" value="1"/>
</dbReference>
<proteinExistence type="inferred from homology"/>
<evidence type="ECO:0000313" key="6">
    <source>
        <dbReference type="EMBL" id="NDV32675.1"/>
    </source>
</evidence>
<dbReference type="EMBL" id="GIBP01003706">
    <property type="protein sequence ID" value="NDV32675.1"/>
    <property type="molecule type" value="Transcribed_RNA"/>
</dbReference>
<dbReference type="GO" id="GO:0008798">
    <property type="term" value="F:beta-aspartyl-peptidase activity"/>
    <property type="evidence" value="ECO:0007669"/>
    <property type="project" value="InterPro"/>
</dbReference>
<dbReference type="GO" id="GO:0004157">
    <property type="term" value="F:dihydropyrimidinase activity"/>
    <property type="evidence" value="ECO:0007669"/>
    <property type="project" value="UniProtKB-EC"/>
</dbReference>
<dbReference type="InterPro" id="IPR006680">
    <property type="entry name" value="Amidohydro-rel"/>
</dbReference>
<dbReference type="AlphaFoldDB" id="A0A6B2L6T5"/>
<dbReference type="NCBIfam" id="TIGR01975">
    <property type="entry name" value="isoAsp_dipep"/>
    <property type="match status" value="1"/>
</dbReference>